<proteinExistence type="predicted"/>
<dbReference type="Proteomes" id="UP001551582">
    <property type="component" value="Unassembled WGS sequence"/>
</dbReference>
<name>A0ABV3E5H7_9ACTN</name>
<protein>
    <recommendedName>
        <fullName evidence="3">FMN-binding protein</fullName>
    </recommendedName>
</protein>
<gene>
    <name evidence="1" type="ORF">AB0D65_15605</name>
</gene>
<accession>A0ABV3E5H7</accession>
<evidence type="ECO:0008006" key="3">
    <source>
        <dbReference type="Google" id="ProtNLM"/>
    </source>
</evidence>
<organism evidence="1 2">
    <name type="scientific">Streptomyces griseoloalbus</name>
    <dbReference type="NCBI Taxonomy" id="67303"/>
    <lineage>
        <taxon>Bacteria</taxon>
        <taxon>Bacillati</taxon>
        <taxon>Actinomycetota</taxon>
        <taxon>Actinomycetes</taxon>
        <taxon>Kitasatosporales</taxon>
        <taxon>Streptomycetaceae</taxon>
        <taxon>Streptomyces</taxon>
    </lineage>
</organism>
<evidence type="ECO:0000313" key="1">
    <source>
        <dbReference type="EMBL" id="MEU9352401.1"/>
    </source>
</evidence>
<keyword evidence="2" id="KW-1185">Reference proteome</keyword>
<dbReference type="EMBL" id="JBEZLS010000010">
    <property type="protein sequence ID" value="MEU9352401.1"/>
    <property type="molecule type" value="Genomic_DNA"/>
</dbReference>
<evidence type="ECO:0000313" key="2">
    <source>
        <dbReference type="Proteomes" id="UP001551582"/>
    </source>
</evidence>
<dbReference type="RefSeq" id="WP_359980557.1">
    <property type="nucleotide sequence ID" value="NZ_JBEZLS010000010.1"/>
</dbReference>
<sequence length="44" mass="4241">MPRKQVRLAAIVSAGLITLAGAAGALFLPRLPGAAAAAAAPMGQ</sequence>
<comment type="caution">
    <text evidence="1">The sequence shown here is derived from an EMBL/GenBank/DDBJ whole genome shotgun (WGS) entry which is preliminary data.</text>
</comment>
<reference evidence="1 2" key="1">
    <citation type="submission" date="2024-06" db="EMBL/GenBank/DDBJ databases">
        <title>The Natural Products Discovery Center: Release of the First 8490 Sequenced Strains for Exploring Actinobacteria Biosynthetic Diversity.</title>
        <authorList>
            <person name="Kalkreuter E."/>
            <person name="Kautsar S.A."/>
            <person name="Yang D."/>
            <person name="Bader C.D."/>
            <person name="Teijaro C.N."/>
            <person name="Fluegel L."/>
            <person name="Davis C.M."/>
            <person name="Simpson J.R."/>
            <person name="Lauterbach L."/>
            <person name="Steele A.D."/>
            <person name="Gui C."/>
            <person name="Meng S."/>
            <person name="Li G."/>
            <person name="Viehrig K."/>
            <person name="Ye F."/>
            <person name="Su P."/>
            <person name="Kiefer A.F."/>
            <person name="Nichols A."/>
            <person name="Cepeda A.J."/>
            <person name="Yan W."/>
            <person name="Fan B."/>
            <person name="Jiang Y."/>
            <person name="Adhikari A."/>
            <person name="Zheng C.-J."/>
            <person name="Schuster L."/>
            <person name="Cowan T.M."/>
            <person name="Smanski M.J."/>
            <person name="Chevrette M.G."/>
            <person name="De Carvalho L.P.S."/>
            <person name="Shen B."/>
        </authorList>
    </citation>
    <scope>NUCLEOTIDE SEQUENCE [LARGE SCALE GENOMIC DNA]</scope>
    <source>
        <strain evidence="1 2">NPDC048274</strain>
    </source>
</reference>